<dbReference type="InterPro" id="IPR012818">
    <property type="entry name" value="CbiE"/>
</dbReference>
<dbReference type="NCBIfam" id="TIGR02467">
    <property type="entry name" value="CbiE"/>
    <property type="match status" value="1"/>
</dbReference>
<dbReference type="PANTHER" id="PTHR43182:SF1">
    <property type="entry name" value="COBALT-PRECORRIN-7 C(5)-METHYLTRANSFERASE"/>
    <property type="match status" value="1"/>
</dbReference>
<evidence type="ECO:0000256" key="2">
    <source>
        <dbReference type="ARBA" id="ARBA00022573"/>
    </source>
</evidence>
<accession>A0A101XRS5</accession>
<sequence>MNLKKILVVGVGDDGINGLSKKVAERVHAAEILYGGERQLCFFPDFQGEKREIKTPLRDTLAEIERDATRCSVVVLASGDPLFFGIGSTLVRKWGRDAIEVIPHMSSISLAFARAGESWQNAEVVSLHGKSIQGLAQRLHGVAVIALLTDDENTPSAIAMYLKRFKMTEYEAFVGERLGSPEERTGWYSLDQLLDTEFSPLNVVILKCRHDAKVPVFTLGMDDGVFAQRKPDRGLITKREVRVLSLSDLALKPGGVLWDIGACTGSISIEAIRSTPGLQVFAVEKNEDDLENLRANQIKFRADFVALHARAPEGLDDFPDPDSVFIGGSGGELKEVIAISARRLREGGRVVVSAATIENLYEAQQTLVDLGFFVSVTLVQTARSKPILNLTRFEGMNPVYLVTAWRAQSEGEKTNVS</sequence>
<dbReference type="GO" id="GO:0008276">
    <property type="term" value="F:protein methyltransferase activity"/>
    <property type="evidence" value="ECO:0007669"/>
    <property type="project" value="InterPro"/>
</dbReference>
<dbReference type="RefSeq" id="WP_067714423.1">
    <property type="nucleotide sequence ID" value="NZ_LPVJ01000019.1"/>
</dbReference>
<dbReference type="GO" id="GO:0032259">
    <property type="term" value="P:methylation"/>
    <property type="evidence" value="ECO:0007669"/>
    <property type="project" value="UniProtKB-KW"/>
</dbReference>
<protein>
    <submittedName>
        <fullName evidence="7">Cobalamin biosynthesis protein CbiE</fullName>
    </submittedName>
</protein>
<feature type="domain" description="Tetrapyrrole methylase" evidence="6">
    <location>
        <begin position="5"/>
        <end position="185"/>
    </location>
</feature>
<evidence type="ECO:0000256" key="4">
    <source>
        <dbReference type="ARBA" id="ARBA00022679"/>
    </source>
</evidence>
<keyword evidence="3" id="KW-0489">Methyltransferase</keyword>
<evidence type="ECO:0000256" key="3">
    <source>
        <dbReference type="ARBA" id="ARBA00022603"/>
    </source>
</evidence>
<dbReference type="PANTHER" id="PTHR43182">
    <property type="entry name" value="COBALT-PRECORRIN-6B C(15)-METHYLTRANSFERASE (DECARBOXYLATING)"/>
    <property type="match status" value="1"/>
</dbReference>
<keyword evidence="2" id="KW-0169">Cobalamin biosynthesis</keyword>
<keyword evidence="8" id="KW-1185">Reference proteome</keyword>
<dbReference type="Gene3D" id="3.30.950.10">
    <property type="entry name" value="Methyltransferase, Cobalt-precorrin-4 Transmethylase, Domain 2"/>
    <property type="match status" value="1"/>
</dbReference>
<comment type="caution">
    <text evidence="7">The sequence shown here is derived from an EMBL/GenBank/DDBJ whole genome shotgun (WGS) entry which is preliminary data.</text>
</comment>
<organism evidence="7 8">
    <name type="scientific">Ferroacidibacillus organovorans</name>
    <dbReference type="NCBI Taxonomy" id="1765683"/>
    <lineage>
        <taxon>Bacteria</taxon>
        <taxon>Bacillati</taxon>
        <taxon>Bacillota</taxon>
        <taxon>Bacilli</taxon>
        <taxon>Bacillales</taxon>
        <taxon>Alicyclobacillaceae</taxon>
        <taxon>Ferroacidibacillus</taxon>
    </lineage>
</organism>
<dbReference type="InterPro" id="IPR014008">
    <property type="entry name" value="Cbl_synth_MTase_CbiT"/>
</dbReference>
<dbReference type="InterPro" id="IPR000878">
    <property type="entry name" value="4pyrrol_Mease"/>
</dbReference>
<dbReference type="OrthoDB" id="9780707at2"/>
<dbReference type="InterPro" id="IPR050714">
    <property type="entry name" value="Cobalamin_biosynth_MTase"/>
</dbReference>
<dbReference type="InterPro" id="IPR006365">
    <property type="entry name" value="Cbl_synth_CobL"/>
</dbReference>
<evidence type="ECO:0000256" key="5">
    <source>
        <dbReference type="ARBA" id="ARBA00022691"/>
    </source>
</evidence>
<dbReference type="InterPro" id="IPR035996">
    <property type="entry name" value="4pyrrol_Methylase_sf"/>
</dbReference>
<dbReference type="GO" id="GO:0009236">
    <property type="term" value="P:cobalamin biosynthetic process"/>
    <property type="evidence" value="ECO:0007669"/>
    <property type="project" value="UniProtKB-UniPathway"/>
</dbReference>
<dbReference type="InterPro" id="IPR029063">
    <property type="entry name" value="SAM-dependent_MTases_sf"/>
</dbReference>
<dbReference type="Pfam" id="PF00590">
    <property type="entry name" value="TP_methylase"/>
    <property type="match status" value="1"/>
</dbReference>
<keyword evidence="5" id="KW-0949">S-adenosyl-L-methionine</keyword>
<dbReference type="NCBIfam" id="TIGR02469">
    <property type="entry name" value="CbiT"/>
    <property type="match status" value="1"/>
</dbReference>
<comment type="pathway">
    <text evidence="1">Cofactor biosynthesis; adenosylcobalamin biosynthesis.</text>
</comment>
<dbReference type="PIRSF" id="PIRSF036428">
    <property type="entry name" value="CobL"/>
    <property type="match status" value="1"/>
</dbReference>
<evidence type="ECO:0000313" key="7">
    <source>
        <dbReference type="EMBL" id="KUO96355.1"/>
    </source>
</evidence>
<dbReference type="CDD" id="cd11644">
    <property type="entry name" value="Precorrin-6Y-MT"/>
    <property type="match status" value="1"/>
</dbReference>
<dbReference type="AlphaFoldDB" id="A0A101XRS5"/>
<proteinExistence type="predicted"/>
<evidence type="ECO:0000259" key="6">
    <source>
        <dbReference type="Pfam" id="PF00590"/>
    </source>
</evidence>
<name>A0A101XRS5_9BACL</name>
<dbReference type="SUPFAM" id="SSF53790">
    <property type="entry name" value="Tetrapyrrole methylase"/>
    <property type="match status" value="1"/>
</dbReference>
<evidence type="ECO:0000313" key="8">
    <source>
        <dbReference type="Proteomes" id="UP000053557"/>
    </source>
</evidence>
<dbReference type="InterPro" id="IPR014776">
    <property type="entry name" value="4pyrrole_Mease_sub2"/>
</dbReference>
<dbReference type="CDD" id="cd02440">
    <property type="entry name" value="AdoMet_MTases"/>
    <property type="match status" value="1"/>
</dbReference>
<dbReference type="EMBL" id="LPVJ01000019">
    <property type="protein sequence ID" value="KUO96355.1"/>
    <property type="molecule type" value="Genomic_DNA"/>
</dbReference>
<evidence type="ECO:0000256" key="1">
    <source>
        <dbReference type="ARBA" id="ARBA00004953"/>
    </source>
</evidence>
<gene>
    <name evidence="7" type="ORF">ATW55_03910</name>
</gene>
<dbReference type="SUPFAM" id="SSF53335">
    <property type="entry name" value="S-adenosyl-L-methionine-dependent methyltransferases"/>
    <property type="match status" value="1"/>
</dbReference>
<dbReference type="Proteomes" id="UP000053557">
    <property type="component" value="Unassembled WGS sequence"/>
</dbReference>
<dbReference type="Gene3D" id="3.40.50.150">
    <property type="entry name" value="Vaccinia Virus protein VP39"/>
    <property type="match status" value="1"/>
</dbReference>
<reference evidence="7 8" key="1">
    <citation type="submission" date="2015-12" db="EMBL/GenBank/DDBJ databases">
        <title>Draft genome sequence of Acidibacillus ferrooxidans ITV001, isolated from a chalcopyrite acid mine drainage site in Brazil.</title>
        <authorList>
            <person name="Dall'Agnol H."/>
            <person name="Nancucheo I."/>
            <person name="Johnson B."/>
            <person name="Oliveira R."/>
            <person name="Leite L."/>
            <person name="Pylro V."/>
            <person name="Nunes G.L."/>
            <person name="Tzotzos G."/>
            <person name="Fernandes G.R."/>
            <person name="Dutra J."/>
            <person name="Orellana S.C."/>
            <person name="Oliveira G."/>
        </authorList>
    </citation>
    <scope>NUCLEOTIDE SEQUENCE [LARGE SCALE GENOMIC DNA]</scope>
    <source>
        <strain evidence="8">ITV01</strain>
    </source>
</reference>
<dbReference type="Gene3D" id="3.40.1010.10">
    <property type="entry name" value="Cobalt-precorrin-4 Transmethylase, Domain 1"/>
    <property type="match status" value="1"/>
</dbReference>
<dbReference type="InterPro" id="IPR014777">
    <property type="entry name" value="4pyrrole_Mease_sub1"/>
</dbReference>
<dbReference type="UniPathway" id="UPA00148"/>
<keyword evidence="4" id="KW-0808">Transferase</keyword>